<dbReference type="CDD" id="cd00614">
    <property type="entry name" value="CGS_like"/>
    <property type="match status" value="1"/>
</dbReference>
<evidence type="ECO:0000256" key="5">
    <source>
        <dbReference type="ARBA" id="ARBA00047517"/>
    </source>
</evidence>
<dbReference type="GO" id="GO:0030170">
    <property type="term" value="F:pyridoxal phosphate binding"/>
    <property type="evidence" value="ECO:0007669"/>
    <property type="project" value="InterPro"/>
</dbReference>
<dbReference type="EC" id="4.4.1.13" evidence="8"/>
<dbReference type="PANTHER" id="PTHR43500:SF1">
    <property type="entry name" value="CYSTATHIONINE BETA-LYASE-RELATED"/>
    <property type="match status" value="1"/>
</dbReference>
<proteinExistence type="inferred from homology"/>
<dbReference type="PANTHER" id="PTHR43500">
    <property type="entry name" value="CYSTATHIONINE BETA-LYASE-RELATED"/>
    <property type="match status" value="1"/>
</dbReference>
<dbReference type="GO" id="GO:0019450">
    <property type="term" value="P:L-cysteine catabolic process to pyruvate"/>
    <property type="evidence" value="ECO:0007669"/>
    <property type="project" value="TreeGrafter"/>
</dbReference>
<sequence>MNHVCTDVINLGRTPHRFDGLVNTPVYRGSTILVNSFEEWEQHKQNGGGYRHYGRYGAATTKSFESAINTLEGGAGCLVFPSGLSACTHTLTAFVQAGDHVLMADNVYGPTRSFADQILPRMGVEVEYFNPCDLAAFAQKLQTKTAVVYIESPGSMTFEVTDLAAISELSHKKNAKVLVDNSWATPLFFQPLQQGADVSIQSVTKYIGGHSDILMGTATANADSIEQLSRVVYGFGETTSPDDTYLASRGLRSLAVRLKQHNENGLAVAQYLSAHASIGRVNYPALEHAAGHEIWRQSFKGATGLFSFYLKRSDPAYVARFFDALNFFHIGLSWGGFESLILPVGVAHRTQSSVQEGGYLVRLHVGLEHLDDLIADLKQALDFADAL</sequence>
<evidence type="ECO:0000256" key="2">
    <source>
        <dbReference type="ARBA" id="ARBA00009077"/>
    </source>
</evidence>
<keyword evidence="3 6" id="KW-0663">Pyridoxal phosphate</keyword>
<dbReference type="PIRSF" id="PIRSF001434">
    <property type="entry name" value="CGS"/>
    <property type="match status" value="1"/>
</dbReference>
<feature type="modified residue" description="N6-(pyridoxal phosphate)lysine" evidence="6">
    <location>
        <position position="205"/>
    </location>
</feature>
<dbReference type="InterPro" id="IPR006233">
    <property type="entry name" value="Cys_b_lyase_bac"/>
</dbReference>
<keyword evidence="4 8" id="KW-0456">Lyase</keyword>
<accession>A0AB38YXD9</accession>
<dbReference type="RefSeq" id="WP_288411523.1">
    <property type="nucleotide sequence ID" value="NZ_CP134206.1"/>
</dbReference>
<evidence type="ECO:0000313" key="8">
    <source>
        <dbReference type="EMBL" id="WND06055.1"/>
    </source>
</evidence>
<evidence type="ECO:0000256" key="3">
    <source>
        <dbReference type="ARBA" id="ARBA00022898"/>
    </source>
</evidence>
<dbReference type="InterPro" id="IPR015421">
    <property type="entry name" value="PyrdxlP-dep_Trfase_major"/>
</dbReference>
<evidence type="ECO:0000256" key="7">
    <source>
        <dbReference type="RuleBase" id="RU362118"/>
    </source>
</evidence>
<dbReference type="GO" id="GO:0019346">
    <property type="term" value="P:transsulfuration"/>
    <property type="evidence" value="ECO:0007669"/>
    <property type="project" value="InterPro"/>
</dbReference>
<dbReference type="FunFam" id="3.40.640.10:FF:000046">
    <property type="entry name" value="Cystathionine gamma-lyase"/>
    <property type="match status" value="1"/>
</dbReference>
<reference evidence="8" key="1">
    <citation type="submission" date="2023-09" db="EMBL/GenBank/DDBJ databases">
        <title>Acinetobacter soli.</title>
        <authorList>
            <person name="Kim B."/>
            <person name="Kim D."/>
            <person name="Park D."/>
        </authorList>
    </citation>
    <scope>NUCLEOTIDE SEQUENCE</scope>
    <source>
        <strain evidence="8">2023.05</strain>
    </source>
</reference>
<dbReference type="InterPro" id="IPR015424">
    <property type="entry name" value="PyrdxlP-dep_Trfase"/>
</dbReference>
<organism evidence="8 9">
    <name type="scientific">Acinetobacter soli</name>
    <dbReference type="NCBI Taxonomy" id="487316"/>
    <lineage>
        <taxon>Bacteria</taxon>
        <taxon>Pseudomonadati</taxon>
        <taxon>Pseudomonadota</taxon>
        <taxon>Gammaproteobacteria</taxon>
        <taxon>Moraxellales</taxon>
        <taxon>Moraxellaceae</taxon>
        <taxon>Acinetobacter</taxon>
    </lineage>
</organism>
<dbReference type="InterPro" id="IPR015422">
    <property type="entry name" value="PyrdxlP-dep_Trfase_small"/>
</dbReference>
<evidence type="ECO:0000256" key="6">
    <source>
        <dbReference type="PIRSR" id="PIRSR001434-2"/>
    </source>
</evidence>
<dbReference type="GO" id="GO:0047804">
    <property type="term" value="F:cysteine-S-conjugate beta-lyase activity"/>
    <property type="evidence" value="ECO:0007669"/>
    <property type="project" value="UniProtKB-EC"/>
</dbReference>
<comment type="similarity">
    <text evidence="2 7">Belongs to the trans-sulfuration enzymes family.</text>
</comment>
<comment type="catalytic activity">
    <reaction evidence="5">
        <text>L,L-cystathionine + H2O = L-homocysteine + pyruvate + NH4(+)</text>
        <dbReference type="Rhea" id="RHEA:13965"/>
        <dbReference type="ChEBI" id="CHEBI:15361"/>
        <dbReference type="ChEBI" id="CHEBI:15377"/>
        <dbReference type="ChEBI" id="CHEBI:28938"/>
        <dbReference type="ChEBI" id="CHEBI:58161"/>
        <dbReference type="ChEBI" id="CHEBI:58199"/>
    </reaction>
</comment>
<evidence type="ECO:0000256" key="4">
    <source>
        <dbReference type="ARBA" id="ARBA00023239"/>
    </source>
</evidence>
<name>A0AB38YXD9_9GAMM</name>
<dbReference type="Pfam" id="PF01053">
    <property type="entry name" value="Cys_Met_Meta_PP"/>
    <property type="match status" value="1"/>
</dbReference>
<protein>
    <submittedName>
        <fullName evidence="8">Cystathionine beta-lyase</fullName>
        <ecNumber evidence="8">4.4.1.13</ecNumber>
    </submittedName>
</protein>
<comment type="cofactor">
    <cofactor evidence="1 7">
        <name>pyridoxal 5'-phosphate</name>
        <dbReference type="ChEBI" id="CHEBI:597326"/>
    </cofactor>
</comment>
<dbReference type="NCBIfam" id="TIGR01324">
    <property type="entry name" value="cysta_beta_ly_B"/>
    <property type="match status" value="1"/>
</dbReference>
<dbReference type="Gene3D" id="3.40.640.10">
    <property type="entry name" value="Type I PLP-dependent aspartate aminotransferase-like (Major domain)"/>
    <property type="match status" value="1"/>
</dbReference>
<evidence type="ECO:0000313" key="9">
    <source>
        <dbReference type="Proteomes" id="UP001256400"/>
    </source>
</evidence>
<dbReference type="Gene3D" id="3.90.1150.10">
    <property type="entry name" value="Aspartate Aminotransferase, domain 1"/>
    <property type="match status" value="1"/>
</dbReference>
<dbReference type="SUPFAM" id="SSF53383">
    <property type="entry name" value="PLP-dependent transferases"/>
    <property type="match status" value="1"/>
</dbReference>
<gene>
    <name evidence="8" type="primary">metC</name>
    <name evidence="8" type="ORF">RHP80_02510</name>
</gene>
<dbReference type="InterPro" id="IPR000277">
    <property type="entry name" value="Cys/Met-Metab_PyrdxlP-dep_enz"/>
</dbReference>
<evidence type="ECO:0000256" key="1">
    <source>
        <dbReference type="ARBA" id="ARBA00001933"/>
    </source>
</evidence>
<dbReference type="Proteomes" id="UP001256400">
    <property type="component" value="Chromosome"/>
</dbReference>
<dbReference type="EMBL" id="CP134206">
    <property type="protein sequence ID" value="WND06055.1"/>
    <property type="molecule type" value="Genomic_DNA"/>
</dbReference>
<dbReference type="AlphaFoldDB" id="A0AB38YXD9"/>